<evidence type="ECO:0000256" key="2">
    <source>
        <dbReference type="PIRSR" id="PIRSR001359-3"/>
    </source>
</evidence>
<keyword evidence="2" id="KW-0479">Metal-binding</keyword>
<evidence type="ECO:0000313" key="4">
    <source>
        <dbReference type="Proteomes" id="UP000263094"/>
    </source>
</evidence>
<dbReference type="Gene3D" id="3.20.20.70">
    <property type="entry name" value="Aldolase class I"/>
    <property type="match status" value="1"/>
</dbReference>
<comment type="cofactor">
    <cofactor evidence="2">
        <name>Zn(2+)</name>
        <dbReference type="ChEBI" id="CHEBI:29105"/>
    </cofactor>
    <text evidence="2">Binds 2 Zn(2+) ions per subunit. One is catalytic and the other provides a structural contribution.</text>
</comment>
<dbReference type="AlphaFoldDB" id="A0A372M8G3"/>
<dbReference type="SUPFAM" id="SSF51569">
    <property type="entry name" value="Aldolase"/>
    <property type="match status" value="1"/>
</dbReference>
<evidence type="ECO:0000256" key="1">
    <source>
        <dbReference type="PIRSR" id="PIRSR001359-1"/>
    </source>
</evidence>
<feature type="binding site" evidence="2">
    <location>
        <position position="106"/>
    </location>
    <ligand>
        <name>Zn(2+)</name>
        <dbReference type="ChEBI" id="CHEBI:29105"/>
        <label>2</label>
    </ligand>
</feature>
<reference evidence="3 4" key="1">
    <citation type="submission" date="2018-08" db="EMBL/GenBank/DDBJ databases">
        <title>Isolation, diversity and antifungal activity of Actinobacteria from wheat.</title>
        <authorList>
            <person name="Han C."/>
        </authorList>
    </citation>
    <scope>NUCLEOTIDE SEQUENCE [LARGE SCALE GENOMIC DNA]</scope>
    <source>
        <strain evidence="3 4">NEAU-YY421</strain>
    </source>
</reference>
<evidence type="ECO:0000313" key="3">
    <source>
        <dbReference type="EMBL" id="RFU86890.1"/>
    </source>
</evidence>
<keyword evidence="4" id="KW-1185">Reference proteome</keyword>
<organism evidence="3 4">
    <name type="scientific">Streptomyces triticagri</name>
    <dbReference type="NCBI Taxonomy" id="2293568"/>
    <lineage>
        <taxon>Bacteria</taxon>
        <taxon>Bacillati</taxon>
        <taxon>Actinomycetota</taxon>
        <taxon>Actinomycetes</taxon>
        <taxon>Kitasatosporales</taxon>
        <taxon>Streptomycetaceae</taxon>
        <taxon>Streptomyces</taxon>
    </lineage>
</organism>
<dbReference type="Pfam" id="PF01116">
    <property type="entry name" value="F_bP_aldolase"/>
    <property type="match status" value="1"/>
</dbReference>
<dbReference type="NCBIfam" id="TIGR00167">
    <property type="entry name" value="cbbA"/>
    <property type="match status" value="1"/>
</dbReference>
<keyword evidence="2" id="KW-0862">Zinc</keyword>
<protein>
    <submittedName>
        <fullName evidence="3">Class II fructose-bisphosphate aldolase</fullName>
    </submittedName>
</protein>
<dbReference type="GO" id="GO:0016832">
    <property type="term" value="F:aldehyde-lyase activity"/>
    <property type="evidence" value="ECO:0007669"/>
    <property type="project" value="InterPro"/>
</dbReference>
<dbReference type="PANTHER" id="PTHR30304">
    <property type="entry name" value="D-TAGATOSE-1,6-BISPHOSPHATE ALDOLASE"/>
    <property type="match status" value="1"/>
</dbReference>
<feature type="binding site" evidence="2">
    <location>
        <position position="136"/>
    </location>
    <ligand>
        <name>Zn(2+)</name>
        <dbReference type="ChEBI" id="CHEBI:29105"/>
        <label>2</label>
    </ligand>
</feature>
<name>A0A372M8G3_9ACTN</name>
<accession>A0A372M8G3</accession>
<comment type="caution">
    <text evidence="3">The sequence shown here is derived from an EMBL/GenBank/DDBJ whole genome shotgun (WGS) entry which is preliminary data.</text>
</comment>
<dbReference type="CDD" id="cd00947">
    <property type="entry name" value="TBP_aldolase_IIB"/>
    <property type="match status" value="1"/>
</dbReference>
<dbReference type="GO" id="GO:0005975">
    <property type="term" value="P:carbohydrate metabolic process"/>
    <property type="evidence" value="ECO:0007669"/>
    <property type="project" value="InterPro"/>
</dbReference>
<dbReference type="PROSITE" id="PS00806">
    <property type="entry name" value="ALDOLASE_CLASS_II_2"/>
    <property type="match status" value="1"/>
</dbReference>
<dbReference type="PIRSF" id="PIRSF001359">
    <property type="entry name" value="F_bP_aldolase_II"/>
    <property type="match status" value="1"/>
</dbReference>
<feature type="binding site" evidence="2">
    <location>
        <position position="183"/>
    </location>
    <ligand>
        <name>Zn(2+)</name>
        <dbReference type="ChEBI" id="CHEBI:29105"/>
        <label>1</label>
        <note>catalytic</note>
    </ligand>
</feature>
<feature type="active site" description="Proton donor" evidence="1">
    <location>
        <position position="84"/>
    </location>
</feature>
<sequence length="283" mass="28841">MPQTPTAELIDEAREKHTAVAAFNVITLEHAEAVAAGAEQAGAPAILQISENAVKFHGGSLAAVTAATAAVARTSSARLALHLDHVVSADLLTAALEAGYGSVMVDASKLGYADNVRATADAVRRGHERGVWIEAELGRVGGKEGEPALDAHTPGVRTDPAEAAAYVAATGVDALAVAVGSSHAMTERTAALDHELIAALRDAVPVPLVLHGSSGVPDAEIRRAVAAGMVKINVGTALNTAFTGAVREYLAAHPTTVDPRKYLVPAREAMAGTVAHFLGLLGG</sequence>
<feature type="binding site" evidence="2">
    <location>
        <position position="85"/>
    </location>
    <ligand>
        <name>Zn(2+)</name>
        <dbReference type="ChEBI" id="CHEBI:29105"/>
        <label>1</label>
        <note>catalytic</note>
    </ligand>
</feature>
<proteinExistence type="predicted"/>
<gene>
    <name evidence="3" type="ORF">DY218_09605</name>
</gene>
<dbReference type="RefSeq" id="WP_128555502.1">
    <property type="nucleotide sequence ID" value="NZ_QUAK01000051.1"/>
</dbReference>
<dbReference type="InterPro" id="IPR050246">
    <property type="entry name" value="Class_II_FBP_aldolase"/>
</dbReference>
<dbReference type="InterPro" id="IPR000771">
    <property type="entry name" value="FBA_II"/>
</dbReference>
<dbReference type="OrthoDB" id="9803995at2"/>
<dbReference type="Proteomes" id="UP000263094">
    <property type="component" value="Unassembled WGS sequence"/>
</dbReference>
<feature type="binding site" evidence="2">
    <location>
        <position position="211"/>
    </location>
    <ligand>
        <name>Zn(2+)</name>
        <dbReference type="ChEBI" id="CHEBI:29105"/>
        <label>1</label>
        <note>catalytic</note>
    </ligand>
</feature>
<dbReference type="EMBL" id="QUAK01000051">
    <property type="protein sequence ID" value="RFU86890.1"/>
    <property type="molecule type" value="Genomic_DNA"/>
</dbReference>
<dbReference type="GO" id="GO:0008270">
    <property type="term" value="F:zinc ion binding"/>
    <property type="evidence" value="ECO:0007669"/>
    <property type="project" value="InterPro"/>
</dbReference>
<dbReference type="InterPro" id="IPR013785">
    <property type="entry name" value="Aldolase_TIM"/>
</dbReference>
<dbReference type="PANTHER" id="PTHR30304:SF0">
    <property type="entry name" value="D-TAGATOSE-1,6-BISPHOSPHATE ALDOLASE SUBUNIT GATY-RELATED"/>
    <property type="match status" value="1"/>
</dbReference>